<protein>
    <submittedName>
        <fullName evidence="1">Malate--CoA ligase subunit beta</fullName>
    </submittedName>
</protein>
<evidence type="ECO:0000313" key="1">
    <source>
        <dbReference type="EMBL" id="MBK1871179.1"/>
    </source>
</evidence>
<gene>
    <name evidence="1" type="ORF">JHL16_32735</name>
</gene>
<comment type="caution">
    <text evidence="1">The sequence shown here is derived from an EMBL/GenBank/DDBJ whole genome shotgun (WGS) entry which is preliminary data.</text>
</comment>
<dbReference type="Proteomes" id="UP000616151">
    <property type="component" value="Unassembled WGS sequence"/>
</dbReference>
<keyword evidence="2" id="KW-1185">Reference proteome</keyword>
<reference evidence="1" key="1">
    <citation type="submission" date="2021-01" db="EMBL/GenBank/DDBJ databases">
        <authorList>
            <person name="Sun Q."/>
        </authorList>
    </citation>
    <scope>NUCLEOTIDE SEQUENCE</scope>
    <source>
        <strain evidence="1">YIM B02566</strain>
    </source>
</reference>
<proteinExistence type="predicted"/>
<sequence length="395" mass="42533">MDIHEYQAKEILSRFGVAVPQGGLAYSPEQAAYRARDIGGSKWIVKAQIHSGGRGKAGGVKLCSSEHQVEEEADELFGKRLVTHQTGPQGKTVYRVYVEGAVAIKREIYLGLVLDRKSERVMVVASSAGGMEIEEIAQREPNSIIRSVVEPAVGMPAFQAREIAFGLGLEPALTQQAVNTILGCYKAFEELDATMVEINPLVVTEDNRLIALDAKMTFDDNALFRLPHIAELRDKSQEDPRETRANDRGLSYVGLDGSIGCIVNGAGLAMATMDMIKAAGGEPANFLDIGGGATPERVAKAFRLVTSDQNVRAILVNIFAGINRCDWVAEGIVMALQKTPLNMPVVVRLAGTHVEEGRKILARSGLPIIRAGTLAEAASRAVAAWRNDSLTKVAS</sequence>
<keyword evidence="1" id="KW-0436">Ligase</keyword>
<evidence type="ECO:0000313" key="2">
    <source>
        <dbReference type="Proteomes" id="UP000616151"/>
    </source>
</evidence>
<name>A0ACC5REW5_9HYPH</name>
<dbReference type="EMBL" id="JAENHL010000008">
    <property type="protein sequence ID" value="MBK1871179.1"/>
    <property type="molecule type" value="Genomic_DNA"/>
</dbReference>
<organism evidence="1 2">
    <name type="scientific">Taklimakanibacter albus</name>
    <dbReference type="NCBI Taxonomy" id="2800327"/>
    <lineage>
        <taxon>Bacteria</taxon>
        <taxon>Pseudomonadati</taxon>
        <taxon>Pseudomonadota</taxon>
        <taxon>Alphaproteobacteria</taxon>
        <taxon>Hyphomicrobiales</taxon>
        <taxon>Aestuariivirgaceae</taxon>
        <taxon>Taklimakanibacter</taxon>
    </lineage>
</organism>
<accession>A0ACC5REW5</accession>